<feature type="domain" description="Rhodopsin" evidence="8">
    <location>
        <begin position="53"/>
        <end position="300"/>
    </location>
</feature>
<evidence type="ECO:0000256" key="7">
    <source>
        <dbReference type="SAM" id="Phobius"/>
    </source>
</evidence>
<feature type="transmembrane region" description="Helical" evidence="7">
    <location>
        <begin position="147"/>
        <end position="168"/>
    </location>
</feature>
<accession>A0ABR4EU61</accession>
<evidence type="ECO:0000256" key="2">
    <source>
        <dbReference type="ARBA" id="ARBA00022692"/>
    </source>
</evidence>
<comment type="subcellular location">
    <subcellularLocation>
        <location evidence="1">Membrane</location>
        <topology evidence="1">Multi-pass membrane protein</topology>
    </subcellularLocation>
</comment>
<dbReference type="Pfam" id="PF20684">
    <property type="entry name" value="Fung_rhodopsin"/>
    <property type="match status" value="1"/>
</dbReference>
<dbReference type="PANTHER" id="PTHR33048">
    <property type="entry name" value="PTH11-LIKE INTEGRAL MEMBRANE PROTEIN (AFU_ORTHOLOGUE AFUA_5G11245)"/>
    <property type="match status" value="1"/>
</dbReference>
<dbReference type="EMBL" id="JBAWTH010000026">
    <property type="protein sequence ID" value="KAL2285980.1"/>
    <property type="molecule type" value="Genomic_DNA"/>
</dbReference>
<keyword evidence="2 7" id="KW-0812">Transmembrane</keyword>
<reference evidence="9 10" key="1">
    <citation type="submission" date="2024-03" db="EMBL/GenBank/DDBJ databases">
        <title>A high-quality draft genome sequence of Diaporthe vaccinii, a causative agent of upright dieback and viscid rot disease in cranberry plants.</title>
        <authorList>
            <person name="Sarrasin M."/>
            <person name="Lang B.F."/>
            <person name="Burger G."/>
        </authorList>
    </citation>
    <scope>NUCLEOTIDE SEQUENCE [LARGE SCALE GENOMIC DNA]</scope>
    <source>
        <strain evidence="9 10">IS7</strain>
    </source>
</reference>
<feature type="transmembrane region" description="Helical" evidence="7">
    <location>
        <begin position="69"/>
        <end position="89"/>
    </location>
</feature>
<feature type="transmembrane region" description="Helical" evidence="7">
    <location>
        <begin position="36"/>
        <end position="57"/>
    </location>
</feature>
<evidence type="ECO:0000256" key="5">
    <source>
        <dbReference type="ARBA" id="ARBA00038359"/>
    </source>
</evidence>
<evidence type="ECO:0000256" key="1">
    <source>
        <dbReference type="ARBA" id="ARBA00004141"/>
    </source>
</evidence>
<feature type="transmembrane region" description="Helical" evidence="7">
    <location>
        <begin position="235"/>
        <end position="254"/>
    </location>
</feature>
<dbReference type="Proteomes" id="UP001600888">
    <property type="component" value="Unassembled WGS sequence"/>
</dbReference>
<organism evidence="9 10">
    <name type="scientific">Diaporthe vaccinii</name>
    <dbReference type="NCBI Taxonomy" id="105482"/>
    <lineage>
        <taxon>Eukaryota</taxon>
        <taxon>Fungi</taxon>
        <taxon>Dikarya</taxon>
        <taxon>Ascomycota</taxon>
        <taxon>Pezizomycotina</taxon>
        <taxon>Sordariomycetes</taxon>
        <taxon>Sordariomycetidae</taxon>
        <taxon>Diaporthales</taxon>
        <taxon>Diaporthaceae</taxon>
        <taxon>Diaporthe</taxon>
        <taxon>Diaporthe eres species complex</taxon>
    </lineage>
</organism>
<protein>
    <recommendedName>
        <fullName evidence="8">Rhodopsin domain-containing protein</fullName>
    </recommendedName>
</protein>
<keyword evidence="4 7" id="KW-0472">Membrane</keyword>
<proteinExistence type="inferred from homology"/>
<feature type="region of interest" description="Disordered" evidence="6">
    <location>
        <begin position="321"/>
        <end position="351"/>
    </location>
</feature>
<evidence type="ECO:0000256" key="4">
    <source>
        <dbReference type="ARBA" id="ARBA00023136"/>
    </source>
</evidence>
<dbReference type="InterPro" id="IPR052337">
    <property type="entry name" value="SAT4-like"/>
</dbReference>
<keyword evidence="10" id="KW-1185">Reference proteome</keyword>
<feature type="transmembrane region" description="Helical" evidence="7">
    <location>
        <begin position="109"/>
        <end position="135"/>
    </location>
</feature>
<evidence type="ECO:0000313" key="9">
    <source>
        <dbReference type="EMBL" id="KAL2285980.1"/>
    </source>
</evidence>
<feature type="transmembrane region" description="Helical" evidence="7">
    <location>
        <begin position="196"/>
        <end position="223"/>
    </location>
</feature>
<name>A0ABR4EU61_9PEZI</name>
<evidence type="ECO:0000313" key="10">
    <source>
        <dbReference type="Proteomes" id="UP001600888"/>
    </source>
</evidence>
<dbReference type="InterPro" id="IPR049326">
    <property type="entry name" value="Rhodopsin_dom_fungi"/>
</dbReference>
<dbReference type="PANTHER" id="PTHR33048:SF47">
    <property type="entry name" value="INTEGRAL MEMBRANE PROTEIN-RELATED"/>
    <property type="match status" value="1"/>
</dbReference>
<keyword evidence="3 7" id="KW-1133">Transmembrane helix</keyword>
<evidence type="ECO:0000256" key="6">
    <source>
        <dbReference type="SAM" id="MobiDB-lite"/>
    </source>
</evidence>
<gene>
    <name evidence="9" type="ORF">FJTKL_07232</name>
</gene>
<evidence type="ECO:0000259" key="8">
    <source>
        <dbReference type="Pfam" id="PF20684"/>
    </source>
</evidence>
<evidence type="ECO:0000256" key="3">
    <source>
        <dbReference type="ARBA" id="ARBA00022989"/>
    </source>
</evidence>
<feature type="compositionally biased region" description="Basic and acidic residues" evidence="6">
    <location>
        <begin position="324"/>
        <end position="339"/>
    </location>
</feature>
<comment type="similarity">
    <text evidence="5">Belongs to the SAT4 family.</text>
</comment>
<comment type="caution">
    <text evidence="9">The sequence shown here is derived from an EMBL/GenBank/DDBJ whole genome shotgun (WGS) entry which is preliminary data.</text>
</comment>
<sequence>MADMLGNETLVPASSAADHRTYSDDGLSWPNRKSDFVGTLVSLLVLAWAAVALRLYTRFRIVRAPGWDDLLIGIALVTGSISGISLGIATNYGMGHHIYEIPRGDLENVLLLFYLSNAGFTTSNALVKVSLLLHYLRTFVDPRLRRLCVILTFLTCAYGLAFGFLGWFPCIPVEGFWRRDLTAFCYAYGSTDETQVYGAVISANIINMVLDIMIFILPIPLLFRNDTARNTKIGLLASFGLGIIINIIAGLRLASTEVIKRQGLNEDLTFNFPRIFVLGEAENRLSTILASIPVFWPIVTQKVHQIFITREFRVESTYQISSEPPRHWKDDEGRPDRYKGRQGNGDDIEMQTPQFGAFGKGGMEYQEDEVLEAGVRHPGRRIDVESYTRALVGPFAETEDAKPPVIYEVRAESASRK</sequence>